<evidence type="ECO:0000313" key="1">
    <source>
        <dbReference type="EMBL" id="WOL03744.1"/>
    </source>
</evidence>
<gene>
    <name evidence="1" type="ORF">Cni_G12464</name>
</gene>
<proteinExistence type="predicted"/>
<keyword evidence="2" id="KW-1185">Reference proteome</keyword>
<evidence type="ECO:0000313" key="2">
    <source>
        <dbReference type="Proteomes" id="UP001327560"/>
    </source>
</evidence>
<name>A0AAQ3K8B3_9LILI</name>
<accession>A0AAQ3K8B3</accession>
<dbReference type="AlphaFoldDB" id="A0AAQ3K8B3"/>
<dbReference type="Proteomes" id="UP001327560">
    <property type="component" value="Chromosome 4"/>
</dbReference>
<sequence length="88" mass="9490">MGFPTARHSCGLPSPHDNATTCNDTTPFRHLVSLCLANCSPDLDLPTTALCALSTLRSLSFLRCPVPTPKPLPRPPLLLLQRLAPPPH</sequence>
<keyword evidence="1" id="KW-0675">Receptor</keyword>
<reference evidence="1 2" key="1">
    <citation type="submission" date="2023-10" db="EMBL/GenBank/DDBJ databases">
        <title>Chromosome-scale genome assembly provides insights into flower coloration mechanisms of Canna indica.</title>
        <authorList>
            <person name="Li C."/>
        </authorList>
    </citation>
    <scope>NUCLEOTIDE SEQUENCE [LARGE SCALE GENOMIC DNA]</scope>
    <source>
        <tissue evidence="1">Flower</tissue>
    </source>
</reference>
<organism evidence="1 2">
    <name type="scientific">Canna indica</name>
    <name type="common">Indian-shot</name>
    <dbReference type="NCBI Taxonomy" id="4628"/>
    <lineage>
        <taxon>Eukaryota</taxon>
        <taxon>Viridiplantae</taxon>
        <taxon>Streptophyta</taxon>
        <taxon>Embryophyta</taxon>
        <taxon>Tracheophyta</taxon>
        <taxon>Spermatophyta</taxon>
        <taxon>Magnoliopsida</taxon>
        <taxon>Liliopsida</taxon>
        <taxon>Zingiberales</taxon>
        <taxon>Cannaceae</taxon>
        <taxon>Canna</taxon>
    </lineage>
</organism>
<protein>
    <submittedName>
        <fullName evidence="1">Receptor-like protein 51</fullName>
    </submittedName>
</protein>
<dbReference type="EMBL" id="CP136893">
    <property type="protein sequence ID" value="WOL03744.1"/>
    <property type="molecule type" value="Genomic_DNA"/>
</dbReference>